<evidence type="ECO:0000313" key="11">
    <source>
        <dbReference type="Proteomes" id="UP000054558"/>
    </source>
</evidence>
<comment type="subcellular location">
    <subcellularLocation>
        <location evidence="1">Nucleus</location>
    </subcellularLocation>
</comment>
<dbReference type="STRING" id="105231.A0A1Y1I937"/>
<keyword evidence="5" id="KW-0159">Chromosome partition</keyword>
<dbReference type="OrthoDB" id="5565328at2759"/>
<evidence type="ECO:0000256" key="6">
    <source>
        <dbReference type="ARBA" id="ARBA00023242"/>
    </source>
</evidence>
<dbReference type="Proteomes" id="UP000054558">
    <property type="component" value="Unassembled WGS sequence"/>
</dbReference>
<dbReference type="EMBL" id="DF237210">
    <property type="protein sequence ID" value="GAQ85929.1"/>
    <property type="molecule type" value="Genomic_DNA"/>
</dbReference>
<sequence>MNMASSSYSSDNQSAVAEGLWQLADEFEAEGDVPATVKCLEAICQSERSFLPLVEVKTRLRLATFLFDHTNNIAQARSHLERAQMLLKNVPGNVDLKCCVLSLLSHCYQALDSRNLRKQVLQKGCELLSQAQDWEGAPLWMCNFQMQLIGASLQEGEPEAAIACARTGLEQAQQMNNAPLQLLFAATMLHAHMCTFQNPRELAAAADMCDQAWVSMTVPEREAYAGLSVYHRLLRAAHWLSVAEYGKVKPHLNELDSTLRSFRARQAATYSTPPPSEKHPVSANGFHSSPSGQPYPSNNTQAANAPLQTRSKTFDLNEAPDRSDGAGPSGRPETRVPGRGPASGTSLPLGPPPLDSEWLPLTAAEGLAALMWALHERPAGTSFKKCLERIRPAIEATRAALQAAGITPSSTSKSVSAQAYWDAQPYLILLQHLLEVKAGIELTQCDVRDAQTTIAEAIDLFSRFPTHDALQSRIQVLVGQYALTVGDFQAAVQHFQLAAAATEDADARTLITIQTALAHLSANSDADRSAAVDLVTPLVQESALPRLRARVHSAALFASSMLQALQGQYQEARFQIGRGLKQAHKQLGNHQLVSQFLAMLGSVNRALNDLPTGSDVLKSAFTLAKSEHDLLTQISALEEMANIARLENNQAHLEEAASGLQKKRTEFRGQVQAALSTPLHAALLQYGCER</sequence>
<dbReference type="AlphaFoldDB" id="A0A1Y1I937"/>
<feature type="coiled-coil region" evidence="8">
    <location>
        <begin position="636"/>
        <end position="663"/>
    </location>
</feature>
<feature type="compositionally biased region" description="Polar residues" evidence="9">
    <location>
        <begin position="285"/>
        <end position="311"/>
    </location>
</feature>
<dbReference type="PANTHER" id="PTHR21394">
    <property type="entry name" value="MAU2 CHROMATID COHESION FACTOR HOMOLOG"/>
    <property type="match status" value="1"/>
</dbReference>
<accession>A0A1Y1I937</accession>
<dbReference type="InterPro" id="IPR011990">
    <property type="entry name" value="TPR-like_helical_dom_sf"/>
</dbReference>
<evidence type="ECO:0000256" key="4">
    <source>
        <dbReference type="ARBA" id="ARBA00022776"/>
    </source>
</evidence>
<evidence type="ECO:0000256" key="5">
    <source>
        <dbReference type="ARBA" id="ARBA00022829"/>
    </source>
</evidence>
<keyword evidence="3" id="KW-0132">Cell division</keyword>
<dbReference type="GO" id="GO:0032116">
    <property type="term" value="C:SMC loading complex"/>
    <property type="evidence" value="ECO:0000318"/>
    <property type="project" value="GO_Central"/>
</dbReference>
<keyword evidence="6" id="KW-0539">Nucleus</keyword>
<dbReference type="Gene3D" id="1.25.40.10">
    <property type="entry name" value="Tetratricopeptide repeat domain"/>
    <property type="match status" value="1"/>
</dbReference>
<gene>
    <name evidence="10" type="ORF">KFL_002610150</name>
</gene>
<evidence type="ECO:0000256" key="9">
    <source>
        <dbReference type="SAM" id="MobiDB-lite"/>
    </source>
</evidence>
<feature type="region of interest" description="Disordered" evidence="9">
    <location>
        <begin position="268"/>
        <end position="354"/>
    </location>
</feature>
<keyword evidence="8" id="KW-0175">Coiled coil</keyword>
<dbReference type="Pfam" id="PF10345">
    <property type="entry name" value="Cohesin_load"/>
    <property type="match status" value="1"/>
</dbReference>
<evidence type="ECO:0000256" key="1">
    <source>
        <dbReference type="ARBA" id="ARBA00004123"/>
    </source>
</evidence>
<name>A0A1Y1I937_KLENI</name>
<keyword evidence="11" id="KW-1185">Reference proteome</keyword>
<dbReference type="GO" id="GO:0000785">
    <property type="term" value="C:chromatin"/>
    <property type="evidence" value="ECO:0000318"/>
    <property type="project" value="GO_Central"/>
</dbReference>
<proteinExistence type="inferred from homology"/>
<evidence type="ECO:0000256" key="3">
    <source>
        <dbReference type="ARBA" id="ARBA00022618"/>
    </source>
</evidence>
<dbReference type="GO" id="GO:0007059">
    <property type="term" value="P:chromosome segregation"/>
    <property type="evidence" value="ECO:0007669"/>
    <property type="project" value="UniProtKB-KW"/>
</dbReference>
<evidence type="ECO:0000256" key="8">
    <source>
        <dbReference type="SAM" id="Coils"/>
    </source>
</evidence>
<feature type="compositionally biased region" description="Basic and acidic residues" evidence="9">
    <location>
        <begin position="312"/>
        <end position="324"/>
    </location>
</feature>
<keyword evidence="7" id="KW-0131">Cell cycle</keyword>
<organism evidence="10 11">
    <name type="scientific">Klebsormidium nitens</name>
    <name type="common">Green alga</name>
    <name type="synonym">Ulothrix nitens</name>
    <dbReference type="NCBI Taxonomy" id="105231"/>
    <lineage>
        <taxon>Eukaryota</taxon>
        <taxon>Viridiplantae</taxon>
        <taxon>Streptophyta</taxon>
        <taxon>Klebsormidiophyceae</taxon>
        <taxon>Klebsormidiales</taxon>
        <taxon>Klebsormidiaceae</taxon>
        <taxon>Klebsormidium</taxon>
    </lineage>
</organism>
<protein>
    <submittedName>
        <fullName evidence="10">Uncharacterized protein</fullName>
    </submittedName>
</protein>
<evidence type="ECO:0000313" key="10">
    <source>
        <dbReference type="EMBL" id="GAQ85929.1"/>
    </source>
</evidence>
<keyword evidence="4" id="KW-0498">Mitosis</keyword>
<evidence type="ECO:0000256" key="7">
    <source>
        <dbReference type="ARBA" id="ARBA00023306"/>
    </source>
</evidence>
<evidence type="ECO:0000256" key="2">
    <source>
        <dbReference type="ARBA" id="ARBA00008585"/>
    </source>
</evidence>
<dbReference type="GO" id="GO:0034088">
    <property type="term" value="P:maintenance of mitotic sister chromatid cohesion"/>
    <property type="evidence" value="ECO:0000318"/>
    <property type="project" value="GO_Central"/>
</dbReference>
<dbReference type="GO" id="GO:0051301">
    <property type="term" value="P:cell division"/>
    <property type="evidence" value="ECO:0007669"/>
    <property type="project" value="UniProtKB-KW"/>
</dbReference>
<dbReference type="InterPro" id="IPR019440">
    <property type="entry name" value="MAU2"/>
</dbReference>
<dbReference type="OMA" id="QDAWYLS"/>
<reference evidence="10 11" key="1">
    <citation type="journal article" date="2014" name="Nat. Commun.">
        <title>Klebsormidium flaccidum genome reveals primary factors for plant terrestrial adaptation.</title>
        <authorList>
            <person name="Hori K."/>
            <person name="Maruyama F."/>
            <person name="Fujisawa T."/>
            <person name="Togashi T."/>
            <person name="Yamamoto N."/>
            <person name="Seo M."/>
            <person name="Sato S."/>
            <person name="Yamada T."/>
            <person name="Mori H."/>
            <person name="Tajima N."/>
            <person name="Moriyama T."/>
            <person name="Ikeuchi M."/>
            <person name="Watanabe M."/>
            <person name="Wada H."/>
            <person name="Kobayashi K."/>
            <person name="Saito M."/>
            <person name="Masuda T."/>
            <person name="Sasaki-Sekimoto Y."/>
            <person name="Mashiguchi K."/>
            <person name="Awai K."/>
            <person name="Shimojima M."/>
            <person name="Masuda S."/>
            <person name="Iwai M."/>
            <person name="Nobusawa T."/>
            <person name="Narise T."/>
            <person name="Kondo S."/>
            <person name="Saito H."/>
            <person name="Sato R."/>
            <person name="Murakawa M."/>
            <person name="Ihara Y."/>
            <person name="Oshima-Yamada Y."/>
            <person name="Ohtaka K."/>
            <person name="Satoh M."/>
            <person name="Sonobe K."/>
            <person name="Ishii M."/>
            <person name="Ohtani R."/>
            <person name="Kanamori-Sato M."/>
            <person name="Honoki R."/>
            <person name="Miyazaki D."/>
            <person name="Mochizuki H."/>
            <person name="Umetsu J."/>
            <person name="Higashi K."/>
            <person name="Shibata D."/>
            <person name="Kamiya Y."/>
            <person name="Sato N."/>
            <person name="Nakamura Y."/>
            <person name="Tabata S."/>
            <person name="Ida S."/>
            <person name="Kurokawa K."/>
            <person name="Ohta H."/>
        </authorList>
    </citation>
    <scope>NUCLEOTIDE SEQUENCE [LARGE SCALE GENOMIC DNA]</scope>
    <source>
        <strain evidence="10 11">NIES-2285</strain>
    </source>
</reference>
<comment type="similarity">
    <text evidence="2">Belongs to the SCC4/mau-2 family.</text>
</comment>